<dbReference type="Proteomes" id="UP000001396">
    <property type="component" value="Unassembled WGS sequence"/>
</dbReference>
<gene>
    <name evidence="1" type="ORF">PPL_06594</name>
</gene>
<proteinExistence type="predicted"/>
<comment type="caution">
    <text evidence="1">The sequence shown here is derived from an EMBL/GenBank/DDBJ whole genome shotgun (WGS) entry which is preliminary data.</text>
</comment>
<dbReference type="FunCoup" id="D3BF61">
    <property type="interactions" value="169"/>
</dbReference>
<evidence type="ECO:0000313" key="1">
    <source>
        <dbReference type="EMBL" id="EFA79775.1"/>
    </source>
</evidence>
<name>D3BF61_HETP5</name>
<reference evidence="1 2" key="1">
    <citation type="journal article" date="2011" name="Genome Res.">
        <title>Phylogeny-wide analysis of social amoeba genomes highlights ancient origins for complex intercellular communication.</title>
        <authorList>
            <person name="Heidel A.J."/>
            <person name="Lawal H.M."/>
            <person name="Felder M."/>
            <person name="Schilde C."/>
            <person name="Helps N.R."/>
            <person name="Tunggal B."/>
            <person name="Rivero F."/>
            <person name="John U."/>
            <person name="Schleicher M."/>
            <person name="Eichinger L."/>
            <person name="Platzer M."/>
            <person name="Noegel A.A."/>
            <person name="Schaap P."/>
            <person name="Gloeckner G."/>
        </authorList>
    </citation>
    <scope>NUCLEOTIDE SEQUENCE [LARGE SCALE GENOMIC DNA]</scope>
    <source>
        <strain evidence="2">ATCC 26659 / Pp 5 / PN500</strain>
    </source>
</reference>
<sequence length="136" mass="15437">MNSVKDLSLMTSFIIDGCMYETVMTALHYSADYVQFIFPFESPISMKFEIIGKDNTLLQSVNTGAMSSMPIGQSKMFNKNEFGSYITIRVYKVLPTQNQPNVLLDNLIIKTSRATGHRIVFYIVTNIYPQSIGYTH</sequence>
<dbReference type="InParanoid" id="D3BF61"/>
<dbReference type="EMBL" id="ADBJ01000031">
    <property type="protein sequence ID" value="EFA79775.1"/>
    <property type="molecule type" value="Genomic_DNA"/>
</dbReference>
<keyword evidence="2" id="KW-1185">Reference proteome</keyword>
<dbReference type="GeneID" id="31362076"/>
<evidence type="ECO:0000313" key="2">
    <source>
        <dbReference type="Proteomes" id="UP000001396"/>
    </source>
</evidence>
<dbReference type="AlphaFoldDB" id="D3BF61"/>
<protein>
    <submittedName>
        <fullName evidence="1">Uncharacterized protein</fullName>
    </submittedName>
</protein>
<organism evidence="1 2">
    <name type="scientific">Heterostelium pallidum (strain ATCC 26659 / Pp 5 / PN500)</name>
    <name type="common">Cellular slime mold</name>
    <name type="synonym">Polysphondylium pallidum</name>
    <dbReference type="NCBI Taxonomy" id="670386"/>
    <lineage>
        <taxon>Eukaryota</taxon>
        <taxon>Amoebozoa</taxon>
        <taxon>Evosea</taxon>
        <taxon>Eumycetozoa</taxon>
        <taxon>Dictyostelia</taxon>
        <taxon>Acytosteliales</taxon>
        <taxon>Acytosteliaceae</taxon>
        <taxon>Heterostelium</taxon>
    </lineage>
</organism>
<dbReference type="OMA" id="WTRFKII"/>
<accession>D3BF61</accession>
<dbReference type="RefSeq" id="XP_020431896.1">
    <property type="nucleotide sequence ID" value="XM_020577448.1"/>
</dbReference>